<proteinExistence type="predicted"/>
<comment type="caution">
    <text evidence="3">The sequence shown here is derived from an EMBL/GenBank/DDBJ whole genome shotgun (WGS) entry which is preliminary data.</text>
</comment>
<dbReference type="InterPro" id="IPR051450">
    <property type="entry name" value="Gfo/Idh/MocA_Oxidoreductases"/>
</dbReference>
<dbReference type="Proteomes" id="UP000295506">
    <property type="component" value="Unassembled WGS sequence"/>
</dbReference>
<dbReference type="EMBL" id="SOBK01000010">
    <property type="protein sequence ID" value="TDT86953.1"/>
    <property type="molecule type" value="Genomic_DNA"/>
</dbReference>
<dbReference type="InterPro" id="IPR001451">
    <property type="entry name" value="Hexapep"/>
</dbReference>
<organism evidence="3 4">
    <name type="scientific">Pseudodesulfovibrio indicus</name>
    <dbReference type="NCBI Taxonomy" id="1716143"/>
    <lineage>
        <taxon>Bacteria</taxon>
        <taxon>Pseudomonadati</taxon>
        <taxon>Thermodesulfobacteriota</taxon>
        <taxon>Desulfovibrionia</taxon>
        <taxon>Desulfovibrionales</taxon>
        <taxon>Desulfovibrionaceae</taxon>
    </lineage>
</organism>
<dbReference type="SUPFAM" id="SSF51161">
    <property type="entry name" value="Trimeric LpxA-like enzymes"/>
    <property type="match status" value="1"/>
</dbReference>
<dbReference type="InterPro" id="IPR000683">
    <property type="entry name" value="Gfo/Idh/MocA-like_OxRdtase_N"/>
</dbReference>
<protein>
    <submittedName>
        <fullName evidence="3">UDP-2-acetamido-3-amino-2,3-dideoxy-glucuronate N-acetyltransferase</fullName>
    </submittedName>
</protein>
<dbReference type="Gene3D" id="3.40.50.720">
    <property type="entry name" value="NAD(P)-binding Rossmann-like Domain"/>
    <property type="match status" value="1"/>
</dbReference>
<reference evidence="3 4" key="1">
    <citation type="submission" date="2019-03" db="EMBL/GenBank/DDBJ databases">
        <title>Genomic Encyclopedia of Type Strains, Phase IV (KMG-IV): sequencing the most valuable type-strain genomes for metagenomic binning, comparative biology and taxonomic classification.</title>
        <authorList>
            <person name="Goeker M."/>
        </authorList>
    </citation>
    <scope>NUCLEOTIDE SEQUENCE [LARGE SCALE GENOMIC DNA]</scope>
    <source>
        <strain evidence="3 4">DSM 101483</strain>
    </source>
</reference>
<feature type="domain" description="Gfo/Idh/MocA-like oxidoreductase N-terminal" evidence="1">
    <location>
        <begin position="16"/>
        <end position="132"/>
    </location>
</feature>
<dbReference type="Pfam" id="PF22725">
    <property type="entry name" value="GFO_IDH_MocA_C3"/>
    <property type="match status" value="1"/>
</dbReference>
<dbReference type="CDD" id="cd03358">
    <property type="entry name" value="LbH_WxcM_N_like"/>
    <property type="match status" value="1"/>
</dbReference>
<dbReference type="RefSeq" id="WP_133987368.1">
    <property type="nucleotide sequence ID" value="NZ_SOBK01000010.1"/>
</dbReference>
<evidence type="ECO:0000259" key="1">
    <source>
        <dbReference type="Pfam" id="PF01408"/>
    </source>
</evidence>
<dbReference type="Gene3D" id="3.30.360.10">
    <property type="entry name" value="Dihydrodipicolinate Reductase, domain 2"/>
    <property type="match status" value="1"/>
</dbReference>
<dbReference type="InterPro" id="IPR055170">
    <property type="entry name" value="GFO_IDH_MocA-like_dom"/>
</dbReference>
<dbReference type="PANTHER" id="PTHR43377">
    <property type="entry name" value="BILIVERDIN REDUCTASE A"/>
    <property type="match status" value="1"/>
</dbReference>
<dbReference type="Gene3D" id="2.160.10.10">
    <property type="entry name" value="Hexapeptide repeat proteins"/>
    <property type="match status" value="1"/>
</dbReference>
<dbReference type="AlphaFoldDB" id="A0AA94TIC2"/>
<dbReference type="SUPFAM" id="SSF55347">
    <property type="entry name" value="Glyceraldehyde-3-phosphate dehydrogenase-like, C-terminal domain"/>
    <property type="match status" value="1"/>
</dbReference>
<dbReference type="SUPFAM" id="SSF51735">
    <property type="entry name" value="NAD(P)-binding Rossmann-fold domains"/>
    <property type="match status" value="1"/>
</dbReference>
<dbReference type="PANTHER" id="PTHR43377:SF6">
    <property type="entry name" value="GFO_IDH_MOCA-LIKE OXIDOREDUCTASE N-TERMINAL DOMAIN-CONTAINING PROTEIN"/>
    <property type="match status" value="1"/>
</dbReference>
<evidence type="ECO:0000313" key="3">
    <source>
        <dbReference type="EMBL" id="TDT86953.1"/>
    </source>
</evidence>
<feature type="domain" description="GFO/IDH/MocA-like oxidoreductase" evidence="2">
    <location>
        <begin position="142"/>
        <end position="248"/>
    </location>
</feature>
<sequence>MQPSPFRAVPLGRTPRVGVIGAGYWGRNVVRVLHELGALAVVCDPDGEALAEAGKLCPGVRLCRDRAELLADPAVDAVAVAAPAADHYRLAREALLAGKRVFVEKPLTLAEAGAAELTALARARGLTLMVGHLMRHHPGFERLLELAREGGLGRIDYVYSNRLNLGKVRREENSLWSFAPHDISMILALAGEEPCRVTATGGNYLRADVADVTTTHLEFPSGMKAHVFVSWLHPFKEQKLVVVGDRKMAVFDDTLSQADKLRLYPHRIDNGHGAVRTEKGEPERVEISAAEPLKVELSRFLDCVRTGAVPVTDGDEGVRVLRVLNEAQRCLDSEDRTPAPGRCGAVSVEPGAEVGEGTTLWHNSRILSGTRVGRDCRIGQNVVAGPDAVIGNGCKIQNNVSVFKGVTLEDGVFCGPSMTFTNVRTPRAHIPRMDELLPTLVRKGATLGGNCTVVCGNTVGRFAFVGAGAVVTRDVPDHALVVGNPARRTGWVCECGVKLDGALCCPACGLGYETAGEGLARK</sequence>
<dbReference type="GO" id="GO:0000166">
    <property type="term" value="F:nucleotide binding"/>
    <property type="evidence" value="ECO:0007669"/>
    <property type="project" value="InterPro"/>
</dbReference>
<evidence type="ECO:0000313" key="4">
    <source>
        <dbReference type="Proteomes" id="UP000295506"/>
    </source>
</evidence>
<dbReference type="Pfam" id="PF01408">
    <property type="entry name" value="GFO_IDH_MocA"/>
    <property type="match status" value="1"/>
</dbReference>
<dbReference type="Pfam" id="PF00132">
    <property type="entry name" value="Hexapep"/>
    <property type="match status" value="1"/>
</dbReference>
<accession>A0AA94TIC2</accession>
<name>A0AA94TIC2_9BACT</name>
<dbReference type="InterPro" id="IPR036291">
    <property type="entry name" value="NAD(P)-bd_dom_sf"/>
</dbReference>
<evidence type="ECO:0000259" key="2">
    <source>
        <dbReference type="Pfam" id="PF22725"/>
    </source>
</evidence>
<gene>
    <name evidence="3" type="ORF">EDC59_11034</name>
</gene>
<dbReference type="InterPro" id="IPR011004">
    <property type="entry name" value="Trimer_LpxA-like_sf"/>
</dbReference>